<evidence type="ECO:0000313" key="4">
    <source>
        <dbReference type="EMBL" id="MQM72388.1"/>
    </source>
</evidence>
<dbReference type="PANTHER" id="PTHR33392:SF6">
    <property type="entry name" value="POLYISOPRENYL-TEICHOIC ACID--PEPTIDOGLYCAN TEICHOIC ACID TRANSFERASE TAGU"/>
    <property type="match status" value="1"/>
</dbReference>
<evidence type="ECO:0000256" key="1">
    <source>
        <dbReference type="ARBA" id="ARBA00006068"/>
    </source>
</evidence>
<feature type="region of interest" description="Disordered" evidence="2">
    <location>
        <begin position="337"/>
        <end position="428"/>
    </location>
</feature>
<evidence type="ECO:0000256" key="2">
    <source>
        <dbReference type="SAM" id="MobiDB-lite"/>
    </source>
</evidence>
<reference evidence="4" key="1">
    <citation type="journal article" date="2020" name="Appl. Environ. Microbiol.">
        <title>Medium-Chain Fatty Acid Synthesis by 'Candidatus Weimeria bifida' gen. nov., sp. nov., and 'Candidatus Pseudoramibacter fermentans' sp. nov.</title>
        <authorList>
            <person name="Scarborough M.J."/>
            <person name="Myers K.S."/>
            <person name="Donohue T.J."/>
            <person name="Noguera D.R."/>
        </authorList>
    </citation>
    <scope>NUCLEOTIDE SEQUENCE</scope>
    <source>
        <strain evidence="4">EUB1.1</strain>
    </source>
</reference>
<protein>
    <submittedName>
        <fullName evidence="4">LytR family transcriptional regulator</fullName>
    </submittedName>
</protein>
<feature type="domain" description="Cell envelope-related transcriptional attenuator" evidence="3">
    <location>
        <begin position="71"/>
        <end position="234"/>
    </location>
</feature>
<accession>A0A6L5GQI8</accession>
<keyword evidence="5" id="KW-1185">Reference proteome</keyword>
<dbReference type="InterPro" id="IPR004474">
    <property type="entry name" value="LytR_CpsA_psr"/>
</dbReference>
<dbReference type="InterPro" id="IPR050922">
    <property type="entry name" value="LytR/CpsA/Psr_CW_biosynth"/>
</dbReference>
<dbReference type="Proteomes" id="UP000473648">
    <property type="component" value="Unassembled WGS sequence"/>
</dbReference>
<dbReference type="Pfam" id="PF03816">
    <property type="entry name" value="LytR_cpsA_psr"/>
    <property type="match status" value="1"/>
</dbReference>
<organism evidence="4 5">
    <name type="scientific">Candidatus Pseudoramibacter fermentans</name>
    <dbReference type="NCBI Taxonomy" id="2594427"/>
    <lineage>
        <taxon>Bacteria</taxon>
        <taxon>Bacillati</taxon>
        <taxon>Bacillota</taxon>
        <taxon>Clostridia</taxon>
        <taxon>Eubacteriales</taxon>
        <taxon>Eubacteriaceae</taxon>
        <taxon>Pseudoramibacter</taxon>
    </lineage>
</organism>
<dbReference type="EMBL" id="VOGB01000004">
    <property type="protein sequence ID" value="MQM72388.1"/>
    <property type="molecule type" value="Genomic_DNA"/>
</dbReference>
<dbReference type="Gene3D" id="3.40.630.190">
    <property type="entry name" value="LCP protein"/>
    <property type="match status" value="1"/>
</dbReference>
<comment type="similarity">
    <text evidence="1">Belongs to the LytR/CpsA/Psr (LCP) family.</text>
</comment>
<dbReference type="AlphaFoldDB" id="A0A6L5GQI8"/>
<dbReference type="NCBIfam" id="TIGR00350">
    <property type="entry name" value="lytR_cpsA_psr"/>
    <property type="match status" value="1"/>
</dbReference>
<gene>
    <name evidence="4" type="ORF">FRC53_02955</name>
</gene>
<proteinExistence type="inferred from homology"/>
<sequence length="428" mass="46538">MSVGKKILAVVLSAILLVVGSGAVYLFNIRSSISGASIDDSAVSVNKYLNHDVINLALFGVDGRPDVEGNRSDTIMIISINFKTGKTVLTSIQRDTIARIPANSTIKKDSYTKINAAYSYGGPELAVKTINENYDLNITDYVTISFQCMIDAVNTVGGVTINIKDDSILKYTNKYINDYNRLNNTQAKTLTHTGKNHLNGIQALAYSRNRYSDNDFGRTERQREVFNKVFNKLTKLSSLKLANLVTKIYPNIRTSMSTTELSTMLRGYMQLDSKKLTNQHVPFDNYYAFVTYEGSSIAPKTLVDNVIQLHQAIYGTEKSYTPSDTVNEISDGIVRRTGVGTLTGTTSADSSTGSSSTSTYSSGSSSSSTSRRSTRSYSSNYSTKSTTTSPSTSAPKTTTPSTESNVDTPTTTTPKSSESSTTTETTTN</sequence>
<comment type="caution">
    <text evidence="4">The sequence shown here is derived from an EMBL/GenBank/DDBJ whole genome shotgun (WGS) entry which is preliminary data.</text>
</comment>
<evidence type="ECO:0000313" key="5">
    <source>
        <dbReference type="Proteomes" id="UP000473648"/>
    </source>
</evidence>
<dbReference type="PANTHER" id="PTHR33392">
    <property type="entry name" value="POLYISOPRENYL-TEICHOIC ACID--PEPTIDOGLYCAN TEICHOIC ACID TRANSFERASE TAGU"/>
    <property type="match status" value="1"/>
</dbReference>
<evidence type="ECO:0000259" key="3">
    <source>
        <dbReference type="Pfam" id="PF03816"/>
    </source>
</evidence>
<name>A0A6L5GQI8_9FIRM</name>